<evidence type="ECO:0000256" key="8">
    <source>
        <dbReference type="ARBA" id="ARBA00022695"/>
    </source>
</evidence>
<dbReference type="OrthoDB" id="9814580at2"/>
<evidence type="ECO:0000256" key="12">
    <source>
        <dbReference type="ARBA" id="ARBA00048366"/>
    </source>
</evidence>
<dbReference type="Pfam" id="PF01300">
    <property type="entry name" value="Sua5_yciO_yrdC"/>
    <property type="match status" value="1"/>
</dbReference>
<dbReference type="GO" id="GO:0008033">
    <property type="term" value="P:tRNA processing"/>
    <property type="evidence" value="ECO:0007669"/>
    <property type="project" value="UniProtKB-KW"/>
</dbReference>
<dbReference type="KEGG" id="pacr:FXN63_05070"/>
<dbReference type="GO" id="GO:0006450">
    <property type="term" value="P:regulation of translational fidelity"/>
    <property type="evidence" value="ECO:0007669"/>
    <property type="project" value="TreeGrafter"/>
</dbReference>
<evidence type="ECO:0000256" key="11">
    <source>
        <dbReference type="ARBA" id="ARBA00029774"/>
    </source>
</evidence>
<feature type="binding site" evidence="14">
    <location>
        <position position="139"/>
    </location>
    <ligand>
        <name>ATP</name>
        <dbReference type="ChEBI" id="CHEBI:30616"/>
    </ligand>
</feature>
<evidence type="ECO:0000256" key="9">
    <source>
        <dbReference type="ARBA" id="ARBA00022741"/>
    </source>
</evidence>
<dbReference type="InterPro" id="IPR050156">
    <property type="entry name" value="TC-AMP_synthase_SUA5"/>
</dbReference>
<dbReference type="RefSeq" id="WP_148813433.1">
    <property type="nucleotide sequence ID" value="NZ_CP043046.1"/>
</dbReference>
<evidence type="ECO:0000256" key="4">
    <source>
        <dbReference type="ARBA" id="ARBA00015492"/>
    </source>
</evidence>
<dbReference type="GO" id="GO:0005737">
    <property type="term" value="C:cytoplasm"/>
    <property type="evidence" value="ECO:0007669"/>
    <property type="project" value="UniProtKB-SubCell"/>
</dbReference>
<evidence type="ECO:0000256" key="14">
    <source>
        <dbReference type="PIRSR" id="PIRSR004930-1"/>
    </source>
</evidence>
<dbReference type="NCBIfam" id="TIGR00057">
    <property type="entry name" value="L-threonylcarbamoyladenylate synthase"/>
    <property type="match status" value="1"/>
</dbReference>
<feature type="binding site" evidence="14">
    <location>
        <position position="191"/>
    </location>
    <ligand>
        <name>ATP</name>
        <dbReference type="ChEBI" id="CHEBI:30616"/>
    </ligand>
</feature>
<feature type="binding site" evidence="14">
    <location>
        <position position="258"/>
    </location>
    <ligand>
        <name>ATP</name>
        <dbReference type="ChEBI" id="CHEBI:30616"/>
    </ligand>
</feature>
<feature type="binding site" evidence="14">
    <location>
        <position position="31"/>
    </location>
    <ligand>
        <name>L-threonine</name>
        <dbReference type="ChEBI" id="CHEBI:57926"/>
    </ligand>
</feature>
<keyword evidence="9 13" id="KW-0547">Nucleotide-binding</keyword>
<keyword evidence="8 13" id="KW-0548">Nucleotidyltransferase</keyword>
<feature type="domain" description="YrdC-like" evidence="15">
    <location>
        <begin position="9"/>
        <end position="195"/>
    </location>
</feature>
<dbReference type="PIRSF" id="PIRSF004930">
    <property type="entry name" value="Tln_factor_SUA5"/>
    <property type="match status" value="1"/>
</dbReference>
<dbReference type="SUPFAM" id="SSF55821">
    <property type="entry name" value="YrdC/RibB"/>
    <property type="match status" value="1"/>
</dbReference>
<dbReference type="AlphaFoldDB" id="A0A5C0ASM7"/>
<evidence type="ECO:0000256" key="6">
    <source>
        <dbReference type="ARBA" id="ARBA00022679"/>
    </source>
</evidence>
<evidence type="ECO:0000256" key="5">
    <source>
        <dbReference type="ARBA" id="ARBA00022490"/>
    </source>
</evidence>
<organism evidence="16 17">
    <name type="scientific">Pigmentiphaga aceris</name>
    <dbReference type="NCBI Taxonomy" id="1940612"/>
    <lineage>
        <taxon>Bacteria</taxon>
        <taxon>Pseudomonadati</taxon>
        <taxon>Pseudomonadota</taxon>
        <taxon>Betaproteobacteria</taxon>
        <taxon>Burkholderiales</taxon>
        <taxon>Alcaligenaceae</taxon>
        <taxon>Pigmentiphaga</taxon>
    </lineage>
</organism>
<gene>
    <name evidence="16" type="ORF">FXN63_05070</name>
</gene>
<dbReference type="Proteomes" id="UP000325161">
    <property type="component" value="Chromosome"/>
</dbReference>
<keyword evidence="7 13" id="KW-0819">tRNA processing</keyword>
<dbReference type="Gene3D" id="3.40.50.11030">
    <property type="entry name" value="Threonylcarbamoyl-AMP synthase, C-terminal domain"/>
    <property type="match status" value="1"/>
</dbReference>
<dbReference type="InterPro" id="IPR010923">
    <property type="entry name" value="T(6)A37_SUA5"/>
</dbReference>
<name>A0A5C0ASM7_9BURK</name>
<dbReference type="GO" id="GO:0000049">
    <property type="term" value="F:tRNA binding"/>
    <property type="evidence" value="ECO:0007669"/>
    <property type="project" value="TreeGrafter"/>
</dbReference>
<evidence type="ECO:0000259" key="15">
    <source>
        <dbReference type="PROSITE" id="PS51163"/>
    </source>
</evidence>
<dbReference type="InterPro" id="IPR017945">
    <property type="entry name" value="DHBP_synth_RibB-like_a/b_dom"/>
</dbReference>
<dbReference type="GO" id="GO:0005524">
    <property type="term" value="F:ATP binding"/>
    <property type="evidence" value="ECO:0007669"/>
    <property type="project" value="UniProtKB-UniRule"/>
</dbReference>
<dbReference type="FunFam" id="3.90.870.10:FF:000009">
    <property type="entry name" value="Threonylcarbamoyl-AMP synthase, putative"/>
    <property type="match status" value="1"/>
</dbReference>
<evidence type="ECO:0000256" key="1">
    <source>
        <dbReference type="ARBA" id="ARBA00004496"/>
    </source>
</evidence>
<feature type="binding site" evidence="14">
    <location>
        <position position="54"/>
    </location>
    <ligand>
        <name>ATP</name>
        <dbReference type="ChEBI" id="CHEBI:30616"/>
    </ligand>
</feature>
<keyword evidence="10 13" id="KW-0067">ATP-binding</keyword>
<dbReference type="GO" id="GO:0003725">
    <property type="term" value="F:double-stranded RNA binding"/>
    <property type="evidence" value="ECO:0007669"/>
    <property type="project" value="UniProtKB-UniRule"/>
</dbReference>
<comment type="catalytic activity">
    <reaction evidence="12 13">
        <text>L-threonine + hydrogencarbonate + ATP = L-threonylcarbamoyladenylate + diphosphate + H2O</text>
        <dbReference type="Rhea" id="RHEA:36407"/>
        <dbReference type="ChEBI" id="CHEBI:15377"/>
        <dbReference type="ChEBI" id="CHEBI:17544"/>
        <dbReference type="ChEBI" id="CHEBI:30616"/>
        <dbReference type="ChEBI" id="CHEBI:33019"/>
        <dbReference type="ChEBI" id="CHEBI:57926"/>
        <dbReference type="ChEBI" id="CHEBI:73682"/>
        <dbReference type="EC" id="2.7.7.87"/>
    </reaction>
</comment>
<protein>
    <recommendedName>
        <fullName evidence="4 13">Threonylcarbamoyl-AMP synthase</fullName>
        <shortName evidence="13">TC-AMP synthase</shortName>
        <ecNumber evidence="3 13">2.7.7.87</ecNumber>
    </recommendedName>
    <alternativeName>
        <fullName evidence="11 13">L-threonylcarbamoyladenylate synthase</fullName>
    </alternativeName>
</protein>
<dbReference type="PROSITE" id="PS51163">
    <property type="entry name" value="YRDC"/>
    <property type="match status" value="1"/>
</dbReference>
<evidence type="ECO:0000256" key="2">
    <source>
        <dbReference type="ARBA" id="ARBA00007663"/>
    </source>
</evidence>
<dbReference type="InterPro" id="IPR006070">
    <property type="entry name" value="Sua5-like_dom"/>
</dbReference>
<evidence type="ECO:0000313" key="17">
    <source>
        <dbReference type="Proteomes" id="UP000325161"/>
    </source>
</evidence>
<feature type="binding site" evidence="14">
    <location>
        <position position="63"/>
    </location>
    <ligand>
        <name>ATP</name>
        <dbReference type="ChEBI" id="CHEBI:30616"/>
    </ligand>
</feature>
<dbReference type="Pfam" id="PF03481">
    <property type="entry name" value="Sua5_C"/>
    <property type="match status" value="1"/>
</dbReference>
<dbReference type="InterPro" id="IPR005145">
    <property type="entry name" value="Sua5_C"/>
</dbReference>
<reference evidence="16 17" key="1">
    <citation type="submission" date="2019-08" db="EMBL/GenBank/DDBJ databases">
        <title>Amphibian skin-associated Pigmentiphaga: genome sequence and occurrence across geography and hosts.</title>
        <authorList>
            <person name="Bletz M.C."/>
            <person name="Bunk B."/>
            <person name="Sproeer C."/>
            <person name="Biwer P."/>
            <person name="Reiter S."/>
            <person name="Rabemananjara F.C.E."/>
            <person name="Schulz S."/>
            <person name="Overmann J."/>
            <person name="Vences M."/>
        </authorList>
    </citation>
    <scope>NUCLEOTIDE SEQUENCE [LARGE SCALE GENOMIC DNA]</scope>
    <source>
        <strain evidence="16 17">Mada1488</strain>
    </source>
</reference>
<dbReference type="PANTHER" id="PTHR17490:SF16">
    <property type="entry name" value="THREONYLCARBAMOYL-AMP SYNTHASE"/>
    <property type="match status" value="1"/>
</dbReference>
<evidence type="ECO:0000256" key="3">
    <source>
        <dbReference type="ARBA" id="ARBA00012584"/>
    </source>
</evidence>
<comment type="subcellular location">
    <subcellularLocation>
        <location evidence="1 13">Cytoplasm</location>
    </subcellularLocation>
</comment>
<accession>A0A5C0ASM7</accession>
<keyword evidence="6 13" id="KW-0808">Transferase</keyword>
<evidence type="ECO:0000313" key="16">
    <source>
        <dbReference type="EMBL" id="QEI05279.1"/>
    </source>
</evidence>
<sequence length="358" mass="36897">MSRIFTPTPEAIAQAVSVLRAGGLVGFPSETVYGLGGDASQGDAVARIFAAKGRPNDHPVIVHVAPGADLTRWAREVPPLAQTLIDAFWPGPLTLVMARADGVLDAVTGGQDTVAVRCPSHPVAQALLVAFEGGLAGPSANRFGHVSPTTAQHVDGDFGSELTMILDGGPCQVGIESTIVDVTRDQPVLLRPGHISAQALEQALGQPVLTRAQAEAQIAARVQAEIRNDASGSSAAESADDAEQAALPRVSGALAAHYAPRTPLALVASDRLADVLAAEVAAGRRVGVWSVASLAPAGGTWLQAPTDPEAYAYELYAVLRRLDLLALDRLLIETPPAGPAWAGIHDRLGRAAVGSGAH</sequence>
<dbReference type="EC" id="2.7.7.87" evidence="3 13"/>
<feature type="binding site" evidence="14">
    <location>
        <position position="147"/>
    </location>
    <ligand>
        <name>ATP</name>
        <dbReference type="ChEBI" id="CHEBI:30616"/>
    </ligand>
</feature>
<dbReference type="PANTHER" id="PTHR17490">
    <property type="entry name" value="SUA5"/>
    <property type="match status" value="1"/>
</dbReference>
<evidence type="ECO:0000256" key="13">
    <source>
        <dbReference type="PIRNR" id="PIRNR004930"/>
    </source>
</evidence>
<feature type="binding site" evidence="14">
    <location>
        <position position="177"/>
    </location>
    <ligand>
        <name>L-threonine</name>
        <dbReference type="ChEBI" id="CHEBI:57926"/>
    </ligand>
</feature>
<feature type="binding site" evidence="14">
    <location>
        <position position="113"/>
    </location>
    <ligand>
        <name>ATP</name>
        <dbReference type="ChEBI" id="CHEBI:30616"/>
    </ligand>
</feature>
<keyword evidence="5 13" id="KW-0963">Cytoplasm</keyword>
<feature type="binding site" evidence="14">
    <location>
        <position position="117"/>
    </location>
    <ligand>
        <name>L-threonine</name>
        <dbReference type="ChEBI" id="CHEBI:57926"/>
    </ligand>
</feature>
<dbReference type="EMBL" id="CP043046">
    <property type="protein sequence ID" value="QEI05279.1"/>
    <property type="molecule type" value="Genomic_DNA"/>
</dbReference>
<comment type="function">
    <text evidence="13">Required for the formation of a threonylcarbamoyl group on adenosine at position 37 (t(6)A37) in tRNAs that read codons beginning with adenine.</text>
</comment>
<evidence type="ECO:0000256" key="7">
    <source>
        <dbReference type="ARBA" id="ARBA00022694"/>
    </source>
</evidence>
<evidence type="ECO:0000256" key="10">
    <source>
        <dbReference type="ARBA" id="ARBA00022840"/>
    </source>
</evidence>
<proteinExistence type="inferred from homology"/>
<dbReference type="InterPro" id="IPR038385">
    <property type="entry name" value="Sua5/YwlC_C"/>
</dbReference>
<dbReference type="Gene3D" id="3.90.870.10">
    <property type="entry name" value="DHBP synthase"/>
    <property type="match status" value="1"/>
</dbReference>
<comment type="similarity">
    <text evidence="2 13">Belongs to the SUA5 family.</text>
</comment>
<dbReference type="GO" id="GO:0061710">
    <property type="term" value="F:L-threonylcarbamoyladenylate synthase"/>
    <property type="evidence" value="ECO:0007669"/>
    <property type="project" value="UniProtKB-EC"/>
</dbReference>
<keyword evidence="17" id="KW-1185">Reference proteome</keyword>